<accession>A0A1F8EAK4</accession>
<sequence>MDRDELQKLTDNLKKELISIDSELSVIASKNPLVKDDFDVKVEDLGPSTEDAAQEAGELDRLQALVDTLERRRKEIVSILEKIKNGIYEK</sequence>
<dbReference type="Gene3D" id="1.20.120.910">
    <property type="entry name" value="DksA, coiled-coil domain"/>
    <property type="match status" value="1"/>
</dbReference>
<keyword evidence="1" id="KW-0175">Coiled coil</keyword>
<organism evidence="2 3">
    <name type="scientific">Candidatus Yanofskybacteria bacterium RIFCSPHIGHO2_01_FULL_39_8b</name>
    <dbReference type="NCBI Taxonomy" id="1802659"/>
    <lineage>
        <taxon>Bacteria</taxon>
        <taxon>Candidatus Yanofskyibacteriota</taxon>
    </lineage>
</organism>
<evidence type="ECO:0000256" key="1">
    <source>
        <dbReference type="SAM" id="Coils"/>
    </source>
</evidence>
<gene>
    <name evidence="2" type="ORF">A2817_01300</name>
</gene>
<reference evidence="2 3" key="1">
    <citation type="journal article" date="2016" name="Nat. Commun.">
        <title>Thousands of microbial genomes shed light on interconnected biogeochemical processes in an aquifer system.</title>
        <authorList>
            <person name="Anantharaman K."/>
            <person name="Brown C.T."/>
            <person name="Hug L.A."/>
            <person name="Sharon I."/>
            <person name="Castelle C.J."/>
            <person name="Probst A.J."/>
            <person name="Thomas B.C."/>
            <person name="Singh A."/>
            <person name="Wilkins M.J."/>
            <person name="Karaoz U."/>
            <person name="Brodie E.L."/>
            <person name="Williams K.H."/>
            <person name="Hubbard S.S."/>
            <person name="Banfield J.F."/>
        </authorList>
    </citation>
    <scope>NUCLEOTIDE SEQUENCE [LARGE SCALE GENOMIC DNA]</scope>
</reference>
<name>A0A1F8EAK4_9BACT</name>
<dbReference type="Proteomes" id="UP000177594">
    <property type="component" value="Unassembled WGS sequence"/>
</dbReference>
<proteinExistence type="predicted"/>
<dbReference type="EMBL" id="MGIZ01000045">
    <property type="protein sequence ID" value="OGM97951.1"/>
    <property type="molecule type" value="Genomic_DNA"/>
</dbReference>
<comment type="caution">
    <text evidence="2">The sequence shown here is derived from an EMBL/GenBank/DDBJ whole genome shotgun (WGS) entry which is preliminary data.</text>
</comment>
<evidence type="ECO:0000313" key="3">
    <source>
        <dbReference type="Proteomes" id="UP000177594"/>
    </source>
</evidence>
<protein>
    <submittedName>
        <fullName evidence="2">Uncharacterized protein</fullName>
    </submittedName>
</protein>
<dbReference type="AlphaFoldDB" id="A0A1F8EAK4"/>
<evidence type="ECO:0000313" key="2">
    <source>
        <dbReference type="EMBL" id="OGM97951.1"/>
    </source>
</evidence>
<feature type="coiled-coil region" evidence="1">
    <location>
        <begin position="52"/>
        <end position="79"/>
    </location>
</feature>